<evidence type="ECO:0000313" key="3">
    <source>
        <dbReference type="Proteomes" id="UP000252345"/>
    </source>
</evidence>
<evidence type="ECO:0000256" key="1">
    <source>
        <dbReference type="SAM" id="MobiDB-lite"/>
    </source>
</evidence>
<feature type="non-terminal residue" evidence="2">
    <location>
        <position position="1"/>
    </location>
</feature>
<evidence type="ECO:0000313" key="2">
    <source>
        <dbReference type="EMBL" id="RBP98726.1"/>
    </source>
</evidence>
<feature type="region of interest" description="Disordered" evidence="1">
    <location>
        <begin position="46"/>
        <end position="72"/>
    </location>
</feature>
<dbReference type="Proteomes" id="UP000252345">
    <property type="component" value="Unassembled WGS sequence"/>
</dbReference>
<dbReference type="AlphaFoldDB" id="A0A366KAG9"/>
<name>A0A366KAG9_9BIFI</name>
<comment type="caution">
    <text evidence="2">The sequence shown here is derived from an EMBL/GenBank/DDBJ whole genome shotgun (WGS) entry which is preliminary data.</text>
</comment>
<dbReference type="EMBL" id="PDCH01000043">
    <property type="protein sequence ID" value="RBP98726.1"/>
    <property type="molecule type" value="Genomic_DNA"/>
</dbReference>
<sequence>PDGWTRVYACTDGLRLAAVGSTRAAHRTPARARQKCISDSTVTGITLDRSDATPPPAWNTGSHTGDTTAPAHPEGQVTANIHWTLAGQPQPDYPLTYTYTHQYTLPKAGSIPIQRLSGGTLLLLTTLAALTTTAHQHARRHQPGRHTTLSA</sequence>
<dbReference type="RefSeq" id="WP_236632794.1">
    <property type="nucleotide sequence ID" value="NZ_PDCH01000043.1"/>
</dbReference>
<accession>A0A366KAG9</accession>
<gene>
    <name evidence="2" type="ORF">CRD59_07555</name>
</gene>
<organism evidence="2 3">
    <name type="scientific">Bifidobacterium xylocopae</name>
    <dbReference type="NCBI Taxonomy" id="2493119"/>
    <lineage>
        <taxon>Bacteria</taxon>
        <taxon>Bacillati</taxon>
        <taxon>Actinomycetota</taxon>
        <taxon>Actinomycetes</taxon>
        <taxon>Bifidobacteriales</taxon>
        <taxon>Bifidobacteriaceae</taxon>
        <taxon>Bifidobacterium</taxon>
    </lineage>
</organism>
<proteinExistence type="predicted"/>
<reference evidence="2 3" key="1">
    <citation type="submission" date="2017-10" db="EMBL/GenBank/DDBJ databases">
        <title>Bifidobacterium xylocopum sp. nov. and Bifidobacterium aemilianum sp. nov., from the carpenter bee (Xylocopa violacea) digestive tract.</title>
        <authorList>
            <person name="Alberoni D."/>
            <person name="Baffoni L."/>
            <person name="Di Gioia D."/>
            <person name="Gaggia F."/>
            <person name="Biavati B."/>
        </authorList>
    </citation>
    <scope>NUCLEOTIDE SEQUENCE [LARGE SCALE GENOMIC DNA]</scope>
    <source>
        <strain evidence="2 3">XV2</strain>
    </source>
</reference>
<keyword evidence="3" id="KW-1185">Reference proteome</keyword>
<protein>
    <submittedName>
        <fullName evidence="2">Uncharacterized protein</fullName>
    </submittedName>
</protein>